<evidence type="ECO:0000313" key="2">
    <source>
        <dbReference type="EMBL" id="OAS21565.1"/>
    </source>
</evidence>
<organism evidence="2 3">
    <name type="scientific">Paenibacillus oryzisoli</name>
    <dbReference type="NCBI Taxonomy" id="1850517"/>
    <lineage>
        <taxon>Bacteria</taxon>
        <taxon>Bacillati</taxon>
        <taxon>Bacillota</taxon>
        <taxon>Bacilli</taxon>
        <taxon>Bacillales</taxon>
        <taxon>Paenibacillaceae</taxon>
        <taxon>Paenibacillus</taxon>
    </lineage>
</organism>
<feature type="region of interest" description="Disordered" evidence="1">
    <location>
        <begin position="1"/>
        <end position="20"/>
    </location>
</feature>
<feature type="compositionally biased region" description="Acidic residues" evidence="1">
    <location>
        <begin position="1"/>
        <end position="12"/>
    </location>
</feature>
<name>A0A198AKF2_9BACL</name>
<dbReference type="EMBL" id="LYPB01000048">
    <property type="protein sequence ID" value="OAS21565.1"/>
    <property type="molecule type" value="Genomic_DNA"/>
</dbReference>
<keyword evidence="3" id="KW-1185">Reference proteome</keyword>
<reference evidence="2 3" key="1">
    <citation type="submission" date="2016-05" db="EMBL/GenBank/DDBJ databases">
        <title>Paenibacillus sp. 1ZS3-15 nov., isolated from the rhizosphere soil.</title>
        <authorList>
            <person name="Zhang X.X."/>
            <person name="Zhang J."/>
        </authorList>
    </citation>
    <scope>NUCLEOTIDE SEQUENCE [LARGE SCALE GENOMIC DNA]</scope>
    <source>
        <strain evidence="2 3">1ZS3-15</strain>
    </source>
</reference>
<proteinExistence type="predicted"/>
<dbReference type="AlphaFoldDB" id="A0A198AKF2"/>
<dbReference type="RefSeq" id="WP_068662426.1">
    <property type="nucleotide sequence ID" value="NZ_LYPB01000048.1"/>
</dbReference>
<protein>
    <submittedName>
        <fullName evidence="2">Uncharacterized protein</fullName>
    </submittedName>
</protein>
<sequence>MDEIDPDDDEAMDAQMEVSHQHSENFKEMLVNVIKRLTPIFEKLDKSIGFMAYIHPHDINAKDTMKYMRMTVPDDVFYSNFSELKEENALH</sequence>
<comment type="caution">
    <text evidence="2">The sequence shown here is derived from an EMBL/GenBank/DDBJ whole genome shotgun (WGS) entry which is preliminary data.</text>
</comment>
<accession>A0A198AKF2</accession>
<evidence type="ECO:0000256" key="1">
    <source>
        <dbReference type="SAM" id="MobiDB-lite"/>
    </source>
</evidence>
<dbReference type="Proteomes" id="UP000078454">
    <property type="component" value="Unassembled WGS sequence"/>
</dbReference>
<gene>
    <name evidence="2" type="ORF">A8708_16680</name>
</gene>
<evidence type="ECO:0000313" key="3">
    <source>
        <dbReference type="Proteomes" id="UP000078454"/>
    </source>
</evidence>